<sequence>MKTKDFCEWIKGIRVDKLTTKEFTDKCPAFHPNTIKTYEKDRLPDVDYLFALHKLTGFSFDELVSKRTAIKLQSLGIENEFDIQKLS</sequence>
<dbReference type="EMBL" id="MIPY01000076">
    <property type="protein sequence ID" value="OES23836.1"/>
    <property type="molecule type" value="Genomic_DNA"/>
</dbReference>
<accession>A0AB36FKH0</accession>
<evidence type="ECO:0008006" key="3">
    <source>
        <dbReference type="Google" id="ProtNLM"/>
    </source>
</evidence>
<reference evidence="1 2" key="1">
    <citation type="submission" date="2016-09" db="EMBL/GenBank/DDBJ databases">
        <title>Draft Genome Sequence of four Alteromonas macleodii strains isolated from copper coupons and grown long-term at elevated copper levels.</title>
        <authorList>
            <person name="Cusick K."/>
            <person name="Dale J."/>
            <person name="Little B."/>
            <person name="Biffinger J."/>
        </authorList>
    </citation>
    <scope>NUCLEOTIDE SEQUENCE [LARGE SCALE GENOMIC DNA]</scope>
    <source>
        <strain evidence="1 2">KCP01</strain>
    </source>
</reference>
<organism evidence="1 2">
    <name type="scientific">Alteromonas macleodii</name>
    <name type="common">Pseudoalteromonas macleodii</name>
    <dbReference type="NCBI Taxonomy" id="28108"/>
    <lineage>
        <taxon>Bacteria</taxon>
        <taxon>Pseudomonadati</taxon>
        <taxon>Pseudomonadota</taxon>
        <taxon>Gammaproteobacteria</taxon>
        <taxon>Alteromonadales</taxon>
        <taxon>Alteromonadaceae</taxon>
        <taxon>Alteromonas/Salinimonas group</taxon>
        <taxon>Alteromonas</taxon>
    </lineage>
</organism>
<evidence type="ECO:0000313" key="1">
    <source>
        <dbReference type="EMBL" id="OES23836.1"/>
    </source>
</evidence>
<evidence type="ECO:0000313" key="2">
    <source>
        <dbReference type="Proteomes" id="UP000095392"/>
    </source>
</evidence>
<gene>
    <name evidence="1" type="ORF">BFV95_4921</name>
</gene>
<proteinExistence type="predicted"/>
<dbReference type="Proteomes" id="UP000095392">
    <property type="component" value="Unassembled WGS sequence"/>
</dbReference>
<name>A0AB36FKH0_ALTMA</name>
<keyword evidence="2" id="KW-1185">Reference proteome</keyword>
<dbReference type="AlphaFoldDB" id="A0AB36FKH0"/>
<protein>
    <recommendedName>
        <fullName evidence="3">XRE family transcriptional regulator</fullName>
    </recommendedName>
</protein>
<dbReference type="RefSeq" id="WP_069945723.1">
    <property type="nucleotide sequence ID" value="NZ_MIPW01000049.1"/>
</dbReference>
<comment type="caution">
    <text evidence="1">The sequence shown here is derived from an EMBL/GenBank/DDBJ whole genome shotgun (WGS) entry which is preliminary data.</text>
</comment>